<dbReference type="EMBL" id="VIRV01000014">
    <property type="protein sequence ID" value="MBY0759348.1"/>
    <property type="molecule type" value="Genomic_DNA"/>
</dbReference>
<comment type="caution">
    <text evidence="1">The sequence shown here is derived from an EMBL/GenBank/DDBJ whole genome shotgun (WGS) entry which is preliminary data.</text>
</comment>
<sequence length="91" mass="10868">MKIRENLMLCRLGEEFVIVFADKKGDSPRDPIVLNQMESVFWKMFRKGMTPDAIRRQIQEEYDVEPDVLEADWEEFLEKLRANKMLDEIDS</sequence>
<keyword evidence="2" id="KW-1185">Reference proteome</keyword>
<dbReference type="RefSeq" id="WP_221920012.1">
    <property type="nucleotide sequence ID" value="NZ_CP173660.1"/>
</dbReference>
<organism evidence="1 2">
    <name type="scientific">Sellimonas caecigallum</name>
    <dbReference type="NCBI Taxonomy" id="2592333"/>
    <lineage>
        <taxon>Bacteria</taxon>
        <taxon>Bacillati</taxon>
        <taxon>Bacillota</taxon>
        <taxon>Clostridia</taxon>
        <taxon>Lachnospirales</taxon>
        <taxon>Lachnospiraceae</taxon>
        <taxon>Sellimonas</taxon>
    </lineage>
</organism>
<reference evidence="1 2" key="1">
    <citation type="journal article" date="2020" name="New Microbes New Infect">
        <title>Sellimonas caecigallum sp. nov., description and genome sequence of a new member of the Sellimonas genus isolated from the cecum of feral chicken.</title>
        <authorList>
            <person name="Wongkuna S."/>
            <person name="Ghimire S."/>
            <person name="Antony L."/>
            <person name="Chankhamhaengdecha S."/>
            <person name="Janvilisri T."/>
            <person name="Scaria J."/>
        </authorList>
    </citation>
    <scope>NUCLEOTIDE SEQUENCE [LARGE SCALE GENOMIC DNA]</scope>
    <source>
        <strain evidence="1 2">SW451</strain>
    </source>
</reference>
<protein>
    <submittedName>
        <fullName evidence="1">PqqD family protein</fullName>
    </submittedName>
</protein>
<dbReference type="Proteomes" id="UP000779049">
    <property type="component" value="Unassembled WGS sequence"/>
</dbReference>
<dbReference type="InterPro" id="IPR041881">
    <property type="entry name" value="PqqD_sf"/>
</dbReference>
<accession>A0ABS7L8R6</accession>
<dbReference type="Pfam" id="PF05402">
    <property type="entry name" value="PqqD"/>
    <property type="match status" value="1"/>
</dbReference>
<gene>
    <name evidence="1" type="ORF">FLB61_09675</name>
</gene>
<evidence type="ECO:0000313" key="2">
    <source>
        <dbReference type="Proteomes" id="UP000779049"/>
    </source>
</evidence>
<proteinExistence type="predicted"/>
<dbReference type="InterPro" id="IPR008792">
    <property type="entry name" value="PQQD"/>
</dbReference>
<dbReference type="Gene3D" id="1.10.10.1150">
    <property type="entry name" value="Coenzyme PQQ synthesis protein D (PqqD)"/>
    <property type="match status" value="1"/>
</dbReference>
<evidence type="ECO:0000313" key="1">
    <source>
        <dbReference type="EMBL" id="MBY0759348.1"/>
    </source>
</evidence>
<name>A0ABS7L8R6_9FIRM</name>